<evidence type="ECO:0000256" key="2">
    <source>
        <dbReference type="ARBA" id="ARBA00011901"/>
    </source>
</evidence>
<dbReference type="SMART" id="SM00646">
    <property type="entry name" value="Ami_3"/>
    <property type="match status" value="1"/>
</dbReference>
<dbReference type="CDD" id="cd02696">
    <property type="entry name" value="MurNAc-LAA"/>
    <property type="match status" value="1"/>
</dbReference>
<comment type="caution">
    <text evidence="5">The sequence shown here is derived from an EMBL/GenBank/DDBJ whole genome shotgun (WGS) entry which is preliminary data.</text>
</comment>
<evidence type="ECO:0000313" key="6">
    <source>
        <dbReference type="Proteomes" id="UP000557872"/>
    </source>
</evidence>
<comment type="catalytic activity">
    <reaction evidence="1">
        <text>Hydrolyzes the link between N-acetylmuramoyl residues and L-amino acid residues in certain cell-wall glycopeptides.</text>
        <dbReference type="EC" id="3.5.1.28"/>
    </reaction>
</comment>
<dbReference type="EC" id="3.5.1.28" evidence="2"/>
<dbReference type="PANTHER" id="PTHR30404:SF0">
    <property type="entry name" value="N-ACETYLMURAMOYL-L-ALANINE AMIDASE AMIC"/>
    <property type="match status" value="1"/>
</dbReference>
<dbReference type="Proteomes" id="UP000557872">
    <property type="component" value="Unassembled WGS sequence"/>
</dbReference>
<proteinExistence type="predicted"/>
<reference evidence="5 6" key="1">
    <citation type="submission" date="2020-07" db="EMBL/GenBank/DDBJ databases">
        <title>Roseicoccus Jingziensis gen. nov., sp. nov., isolated from coastal seawater.</title>
        <authorList>
            <person name="Feng X."/>
        </authorList>
    </citation>
    <scope>NUCLEOTIDE SEQUENCE [LARGE SCALE GENOMIC DNA]</scope>
    <source>
        <strain evidence="5 6">N1E253</strain>
    </source>
</reference>
<keyword evidence="6" id="KW-1185">Reference proteome</keyword>
<dbReference type="GO" id="GO:0008745">
    <property type="term" value="F:N-acetylmuramoyl-L-alanine amidase activity"/>
    <property type="evidence" value="ECO:0007669"/>
    <property type="project" value="UniProtKB-EC"/>
</dbReference>
<name>A0A851GGD5_9BACT</name>
<dbReference type="GO" id="GO:0009253">
    <property type="term" value="P:peptidoglycan catabolic process"/>
    <property type="evidence" value="ECO:0007669"/>
    <property type="project" value="InterPro"/>
</dbReference>
<feature type="domain" description="MurNAc-LAA" evidence="4">
    <location>
        <begin position="193"/>
        <end position="335"/>
    </location>
</feature>
<evidence type="ECO:0000313" key="5">
    <source>
        <dbReference type="EMBL" id="NWK56583.1"/>
    </source>
</evidence>
<dbReference type="InterPro" id="IPR050695">
    <property type="entry name" value="N-acetylmuramoyl_amidase_3"/>
</dbReference>
<dbReference type="PANTHER" id="PTHR30404">
    <property type="entry name" value="N-ACETYLMURAMOYL-L-ALANINE AMIDASE"/>
    <property type="match status" value="1"/>
</dbReference>
<dbReference type="SUPFAM" id="SSF53187">
    <property type="entry name" value="Zn-dependent exopeptidases"/>
    <property type="match status" value="1"/>
</dbReference>
<accession>A0A851GGD5</accession>
<keyword evidence="3" id="KW-0378">Hydrolase</keyword>
<dbReference type="EMBL" id="JACBAZ010000004">
    <property type="protein sequence ID" value="NWK56583.1"/>
    <property type="molecule type" value="Genomic_DNA"/>
</dbReference>
<organism evidence="5 6">
    <name type="scientific">Oceaniferula marina</name>
    <dbReference type="NCBI Taxonomy" id="2748318"/>
    <lineage>
        <taxon>Bacteria</taxon>
        <taxon>Pseudomonadati</taxon>
        <taxon>Verrucomicrobiota</taxon>
        <taxon>Verrucomicrobiia</taxon>
        <taxon>Verrucomicrobiales</taxon>
        <taxon>Verrucomicrobiaceae</taxon>
        <taxon>Oceaniferula</taxon>
    </lineage>
</organism>
<protein>
    <recommendedName>
        <fullName evidence="2">N-acetylmuramoyl-L-alanine amidase</fullName>
        <ecNumber evidence="2">3.5.1.28</ecNumber>
    </recommendedName>
</protein>
<evidence type="ECO:0000259" key="4">
    <source>
        <dbReference type="SMART" id="SM00646"/>
    </source>
</evidence>
<dbReference type="Gene3D" id="3.40.630.40">
    <property type="entry name" value="Zn-dependent exopeptidases"/>
    <property type="match status" value="1"/>
</dbReference>
<sequence>MNRPMIVYHRAILPFFFTLFLLLTSSHTTRAQSSFKWEAVTYKGQSCVTLRSLEKFYFFKRTIKSKTITLENAKVKMIIRSGSQECRMNNVLFKLSHPIVPYKGDYLLSRTDLSNIVDPVMRPTYIKQAPHFSTVIIDAGHGGRDPGTRGYFSHEKEYTLKVARLARDMLQKKGYRVVMTRNSDVYLSLANRVNIANRYAPNAIFISIHFNSGQSKANGIETFTISPIGVPHMGRGYRPRDSRAVPGNIMGSASVALATAVHSRTLMYLNNRQYGNNFNISDRGIKHARFNVLTGIKIPAILLEGGFLSNRAEAGKVHSNAYQVTMARALVRAVDVYRGSISRKR</sequence>
<evidence type="ECO:0000256" key="3">
    <source>
        <dbReference type="ARBA" id="ARBA00022801"/>
    </source>
</evidence>
<dbReference type="AlphaFoldDB" id="A0A851GGD5"/>
<dbReference type="GO" id="GO:0030288">
    <property type="term" value="C:outer membrane-bounded periplasmic space"/>
    <property type="evidence" value="ECO:0007669"/>
    <property type="project" value="TreeGrafter"/>
</dbReference>
<dbReference type="Pfam" id="PF01520">
    <property type="entry name" value="Amidase_3"/>
    <property type="match status" value="1"/>
</dbReference>
<dbReference type="InterPro" id="IPR002508">
    <property type="entry name" value="MurNAc-LAA_cat"/>
</dbReference>
<evidence type="ECO:0000256" key="1">
    <source>
        <dbReference type="ARBA" id="ARBA00001561"/>
    </source>
</evidence>
<gene>
    <name evidence="5" type="ORF">HW115_13255</name>
</gene>